<reference evidence="1" key="1">
    <citation type="submission" date="2023-10" db="EMBL/GenBank/DDBJ databases">
        <title>Genome assemblies of two species of porcelain crab, Petrolisthes cinctipes and Petrolisthes manimaculis (Anomura: Porcellanidae).</title>
        <authorList>
            <person name="Angst P."/>
        </authorList>
    </citation>
    <scope>NUCLEOTIDE SEQUENCE</scope>
    <source>
        <strain evidence="1">PB745_01</strain>
        <tissue evidence="1">Gill</tissue>
    </source>
</reference>
<protein>
    <submittedName>
        <fullName evidence="1">Uncharacterized protein</fullName>
    </submittedName>
</protein>
<evidence type="ECO:0000313" key="1">
    <source>
        <dbReference type="EMBL" id="KAK3849576.1"/>
    </source>
</evidence>
<comment type="caution">
    <text evidence="1">The sequence shown here is derived from an EMBL/GenBank/DDBJ whole genome shotgun (WGS) entry which is preliminary data.</text>
</comment>
<gene>
    <name evidence="1" type="ORF">Pcinc_043674</name>
</gene>
<name>A0AAE1BF61_PETCI</name>
<evidence type="ECO:0000313" key="2">
    <source>
        <dbReference type="Proteomes" id="UP001286313"/>
    </source>
</evidence>
<proteinExistence type="predicted"/>
<dbReference type="Proteomes" id="UP001286313">
    <property type="component" value="Unassembled WGS sequence"/>
</dbReference>
<organism evidence="1 2">
    <name type="scientific">Petrolisthes cinctipes</name>
    <name type="common">Flat porcelain crab</name>
    <dbReference type="NCBI Taxonomy" id="88211"/>
    <lineage>
        <taxon>Eukaryota</taxon>
        <taxon>Metazoa</taxon>
        <taxon>Ecdysozoa</taxon>
        <taxon>Arthropoda</taxon>
        <taxon>Crustacea</taxon>
        <taxon>Multicrustacea</taxon>
        <taxon>Malacostraca</taxon>
        <taxon>Eumalacostraca</taxon>
        <taxon>Eucarida</taxon>
        <taxon>Decapoda</taxon>
        <taxon>Pleocyemata</taxon>
        <taxon>Anomura</taxon>
        <taxon>Galatheoidea</taxon>
        <taxon>Porcellanidae</taxon>
        <taxon>Petrolisthes</taxon>
    </lineage>
</organism>
<keyword evidence="2" id="KW-1185">Reference proteome</keyword>
<dbReference type="AlphaFoldDB" id="A0AAE1BF61"/>
<dbReference type="EMBL" id="JAWQEG010008821">
    <property type="protein sequence ID" value="KAK3849576.1"/>
    <property type="molecule type" value="Genomic_DNA"/>
</dbReference>
<accession>A0AAE1BF61</accession>
<sequence length="149" mass="16289">MEGGEYERAECTPYSSCLLLTQNTSSHLLLPLHPALLLPASLTKSTHSVCFLYPKYLSSSASLTNITPSACFPASLTNITPSACFPYTQHSFNLLPLPKIPLLFCFPYQQHSFCLLSLPTVLILSASLTPSTPSACSPYQQHSFVCQPF</sequence>